<proteinExistence type="predicted"/>
<dbReference type="CDD" id="cd02440">
    <property type="entry name" value="AdoMet_MTases"/>
    <property type="match status" value="1"/>
</dbReference>
<sequence length="239" mass="27194">MTALSETLLRKCYANSPHPYRLYEEHVTQLLTPDSVLLDAGCGRTVPVLRKYLGRARRLIGIELVSFSDVPPGIETYNADLSDMPLPDASVDLIMSRSVFEHLTDPAAVYKEFARVLRPGGVLVFLTANMWDYGTLVARLVPNRFHSRIVKQVEGRAEEDTFPTAYRTNTRADVEHLATSAGFTVENFEYLSQYPNYLMFNGALFFLGTCYEKLISRFEILRFLRGWIMVTLRKPGLSR</sequence>
<dbReference type="EMBL" id="CP058708">
    <property type="protein sequence ID" value="QLH50329.1"/>
    <property type="molecule type" value="Genomic_DNA"/>
</dbReference>
<dbReference type="EMBL" id="JDST02000012">
    <property type="protein sequence ID" value="KFB77986.1"/>
    <property type="molecule type" value="Genomic_DNA"/>
</dbReference>
<dbReference type="Pfam" id="PF08241">
    <property type="entry name" value="Methyltransf_11"/>
    <property type="match status" value="1"/>
</dbReference>
<name>A0A080MAH1_9PROT</name>
<dbReference type="SUPFAM" id="SSF53335">
    <property type="entry name" value="S-adenosyl-L-methionine-dependent methyltransferases"/>
    <property type="match status" value="1"/>
</dbReference>
<dbReference type="GO" id="GO:0008757">
    <property type="term" value="F:S-adenosylmethionine-dependent methyltransferase activity"/>
    <property type="evidence" value="ECO:0007669"/>
    <property type="project" value="InterPro"/>
</dbReference>
<dbReference type="Proteomes" id="UP000509684">
    <property type="component" value="Chromosome"/>
</dbReference>
<dbReference type="RefSeq" id="WP_034945423.1">
    <property type="nucleotide sequence ID" value="NZ_JDST02000012.1"/>
</dbReference>
<evidence type="ECO:0000259" key="1">
    <source>
        <dbReference type="Pfam" id="PF08241"/>
    </source>
</evidence>
<evidence type="ECO:0000313" key="4">
    <source>
        <dbReference type="Proteomes" id="UP000021315"/>
    </source>
</evidence>
<dbReference type="PANTHER" id="PTHR43591">
    <property type="entry name" value="METHYLTRANSFERASE"/>
    <property type="match status" value="1"/>
</dbReference>
<protein>
    <submittedName>
        <fullName evidence="3">Class I SAM-dependent methyltransferase</fullName>
    </submittedName>
    <submittedName>
        <fullName evidence="2">Putative S-adenosylmethionine-dependent methyltransferase</fullName>
        <ecNumber evidence="2">2.1.1.-</ecNumber>
    </submittedName>
</protein>
<reference evidence="3 5" key="2">
    <citation type="journal article" date="2019" name="Microbiome">
        <title>Annotated bacterial chromosomes from frame-shift-corrected long-read metagenomic data.</title>
        <authorList>
            <person name="Arumugam K."/>
            <person name="Bagci C."/>
            <person name="Bessarab I."/>
            <person name="Beier S."/>
            <person name="Buchfink B."/>
            <person name="Gorska A."/>
            <person name="Qiu G."/>
            <person name="Huson D.H."/>
            <person name="Williams R.B.H."/>
        </authorList>
    </citation>
    <scope>NUCLEOTIDE SEQUENCE [LARGE SCALE GENOMIC DNA]</scope>
    <source>
        <strain evidence="3">SSA1</strain>
    </source>
</reference>
<evidence type="ECO:0000313" key="3">
    <source>
        <dbReference type="EMBL" id="QLH50329.1"/>
    </source>
</evidence>
<dbReference type="InterPro" id="IPR013216">
    <property type="entry name" value="Methyltransf_11"/>
</dbReference>
<feature type="domain" description="Methyltransferase type 11" evidence="1">
    <location>
        <begin position="38"/>
        <end position="125"/>
    </location>
</feature>
<reference evidence="3" key="3">
    <citation type="submission" date="2020-06" db="EMBL/GenBank/DDBJ databases">
        <authorList>
            <person name="Arumugam K."/>
            <person name="Besarab I."/>
            <person name="Haryono M."/>
            <person name="Bagci C."/>
            <person name="Beier S."/>
            <person name="Buchfink B."/>
            <person name="Gorska A."/>
            <person name="Qiu G."/>
            <person name="Huson D.H."/>
            <person name="Williams R.B."/>
        </authorList>
    </citation>
    <scope>NUCLEOTIDE SEQUENCE</scope>
    <source>
        <strain evidence="3">SSA1</strain>
    </source>
</reference>
<gene>
    <name evidence="2" type="ORF">AW06_000658</name>
    <name evidence="3" type="ORF">HWD57_11445</name>
</gene>
<evidence type="ECO:0000313" key="5">
    <source>
        <dbReference type="Proteomes" id="UP000509684"/>
    </source>
</evidence>
<accession>A0A080MAH1</accession>
<organism evidence="2 4">
    <name type="scientific">Candidatus Accumulibacter cognatus</name>
    <dbReference type="NCBI Taxonomy" id="2954383"/>
    <lineage>
        <taxon>Bacteria</taxon>
        <taxon>Pseudomonadati</taxon>
        <taxon>Pseudomonadota</taxon>
        <taxon>Betaproteobacteria</taxon>
        <taxon>Candidatus Accumulibacter</taxon>
    </lineage>
</organism>
<dbReference type="InterPro" id="IPR029063">
    <property type="entry name" value="SAM-dependent_MTases_sf"/>
</dbReference>
<dbReference type="GO" id="GO:0032259">
    <property type="term" value="P:methylation"/>
    <property type="evidence" value="ECO:0007669"/>
    <property type="project" value="UniProtKB-KW"/>
</dbReference>
<keyword evidence="2" id="KW-0489">Methyltransferase</keyword>
<evidence type="ECO:0000313" key="2">
    <source>
        <dbReference type="EMBL" id="KFB77986.1"/>
    </source>
</evidence>
<dbReference type="EC" id="2.1.1.-" evidence="2"/>
<reference evidence="2 4" key="1">
    <citation type="submission" date="2014-02" db="EMBL/GenBank/DDBJ databases">
        <title>Expanding our view of genomic diversity in Candidatus Accumulibacter clades.</title>
        <authorList>
            <person name="Skennerton C.T."/>
            <person name="Barr J.J."/>
            <person name="Slater F.R."/>
            <person name="Bond P.L."/>
            <person name="Tyson G.W."/>
        </authorList>
    </citation>
    <scope>NUCLEOTIDE SEQUENCE [LARGE SCALE GENOMIC DNA]</scope>
    <source>
        <strain evidence="4">SK-02</strain>
    </source>
</reference>
<dbReference type="KEGG" id="acog:HWD57_11445"/>
<keyword evidence="2" id="KW-0808">Transferase</keyword>
<dbReference type="Proteomes" id="UP000021315">
    <property type="component" value="Unassembled WGS sequence"/>
</dbReference>
<dbReference type="AlphaFoldDB" id="A0A080MAH1"/>
<accession>A0A7D5NDK0</accession>
<dbReference type="Gene3D" id="3.40.50.150">
    <property type="entry name" value="Vaccinia Virus protein VP39"/>
    <property type="match status" value="1"/>
</dbReference>
<dbReference type="STRING" id="1453999.AW06_000658"/>
<keyword evidence="4" id="KW-1185">Reference proteome</keyword>
<dbReference type="PANTHER" id="PTHR43591:SF99">
    <property type="entry name" value="OS06G0646000 PROTEIN"/>
    <property type="match status" value="1"/>
</dbReference>